<accession>A0A8S1KU87</accession>
<organism evidence="2 3">
    <name type="scientific">Paramecium primaurelia</name>
    <dbReference type="NCBI Taxonomy" id="5886"/>
    <lineage>
        <taxon>Eukaryota</taxon>
        <taxon>Sar</taxon>
        <taxon>Alveolata</taxon>
        <taxon>Ciliophora</taxon>
        <taxon>Intramacronucleata</taxon>
        <taxon>Oligohymenophorea</taxon>
        <taxon>Peniculida</taxon>
        <taxon>Parameciidae</taxon>
        <taxon>Paramecium</taxon>
    </lineage>
</organism>
<gene>
    <name evidence="2" type="ORF">PPRIM_AZ9-3.1.T0240231</name>
</gene>
<dbReference type="AlphaFoldDB" id="A0A8S1KU87"/>
<feature type="compositionally biased region" description="Basic and acidic residues" evidence="1">
    <location>
        <begin position="454"/>
        <end position="471"/>
    </location>
</feature>
<dbReference type="EMBL" id="CAJJDM010000022">
    <property type="protein sequence ID" value="CAD8056276.1"/>
    <property type="molecule type" value="Genomic_DNA"/>
</dbReference>
<feature type="region of interest" description="Disordered" evidence="1">
    <location>
        <begin position="451"/>
        <end position="489"/>
    </location>
</feature>
<reference evidence="2" key="1">
    <citation type="submission" date="2021-01" db="EMBL/GenBank/DDBJ databases">
        <authorList>
            <consortium name="Genoscope - CEA"/>
            <person name="William W."/>
        </authorList>
    </citation>
    <scope>NUCLEOTIDE SEQUENCE</scope>
</reference>
<evidence type="ECO:0000313" key="2">
    <source>
        <dbReference type="EMBL" id="CAD8056276.1"/>
    </source>
</evidence>
<feature type="compositionally biased region" description="Polar residues" evidence="1">
    <location>
        <begin position="174"/>
        <end position="187"/>
    </location>
</feature>
<evidence type="ECO:0000313" key="3">
    <source>
        <dbReference type="Proteomes" id="UP000688137"/>
    </source>
</evidence>
<feature type="region of interest" description="Disordered" evidence="1">
    <location>
        <begin position="333"/>
        <end position="353"/>
    </location>
</feature>
<feature type="compositionally biased region" description="Polar residues" evidence="1">
    <location>
        <begin position="100"/>
        <end position="120"/>
    </location>
</feature>
<comment type="caution">
    <text evidence="2">The sequence shown here is derived from an EMBL/GenBank/DDBJ whole genome shotgun (WGS) entry which is preliminary data.</text>
</comment>
<feature type="region of interest" description="Disordered" evidence="1">
    <location>
        <begin position="150"/>
        <end position="187"/>
    </location>
</feature>
<feature type="compositionally biased region" description="Polar residues" evidence="1">
    <location>
        <begin position="333"/>
        <end position="347"/>
    </location>
</feature>
<sequence length="489" mass="57754">MSQLKNQKNSAGYQNNHLQQGLNQPQIISQQSKVLSDESPFNVSKILKAKQQQSNIFNLPQKDQIDIQALANQNAEKLLPYDIFWWNSQNVKANQKQDQLSNQIPNSQIIQSRPQTSPQQRFELEQVPNYSELTEEQFLQMQQQQYQLFLQQHQQQQKHQSKSQEQHNDKQKHQNLNQDSKPNDYNQINENNQMIQTASFNEKQKQIEPKFQENEIKNQQKQEKQQFKKEQKKQILNQLQNPEKLYNKINNPNIELKQRNPNFSDVLGNGLEKYYQQKPQQTTIKKSLQDQLQESELYGVNYHQRQLLKGMSSQMDTHKYYDQMLDKQNQNQIKLQQPKSTSKSPQGSPGKILEKDDTLFTKSFYTELTIRGMGKEVNWEKLTNQLNIHQMNIADIDVVKNKQGQIKQHKIIIKHLDSANLQNIKQWVITQGGRIVEEKQIKQDEFQRLQQIKDGSKQRPLKISEEKEKLKKQQKKRPASAIPNQKQKK</sequence>
<name>A0A8S1KU87_PARPR</name>
<dbReference type="Proteomes" id="UP000688137">
    <property type="component" value="Unassembled WGS sequence"/>
</dbReference>
<feature type="region of interest" description="Disordered" evidence="1">
    <location>
        <begin position="100"/>
        <end position="121"/>
    </location>
</feature>
<protein>
    <submittedName>
        <fullName evidence="2">Uncharacterized protein</fullName>
    </submittedName>
</protein>
<dbReference type="OMA" id="NENNQMI"/>
<feature type="compositionally biased region" description="Basic and acidic residues" evidence="1">
    <location>
        <begin position="162"/>
        <end position="172"/>
    </location>
</feature>
<evidence type="ECO:0000256" key="1">
    <source>
        <dbReference type="SAM" id="MobiDB-lite"/>
    </source>
</evidence>
<proteinExistence type="predicted"/>
<keyword evidence="3" id="KW-1185">Reference proteome</keyword>